<evidence type="ECO:0008006" key="3">
    <source>
        <dbReference type="Google" id="ProtNLM"/>
    </source>
</evidence>
<sequence length="288" mass="30808">MALLTVDQWANSVNGKYIDHDGIPAGNIYQCHDLWIDYLMRVAGGTQSMGYAPSGFTDSVFTNFPVNGLDAKVTRTSGTSGIRKGDVIFWGYGAANYPYSHVAIALAAPSGGSVLCMSQNPGASQKLTLTLAGALGYLRPKNLPTDPTPQPDPKEITVKSYHRENRTTRPIAPGQRLYLIDSGNAKENCVGGNGPYSLTAHLYGNGFAPGDVLEFRFESVTVATGAQSDHYLERVSADVNGGIRASREFKLDVPVGTRVHFSVYAATTNAKTGSMIVIDSDAYLFSVA</sequence>
<dbReference type="SUPFAM" id="SSF54001">
    <property type="entry name" value="Cysteine proteinases"/>
    <property type="match status" value="1"/>
</dbReference>
<dbReference type="EMBL" id="BAAAOB010000001">
    <property type="protein sequence ID" value="GAA1776845.1"/>
    <property type="molecule type" value="Genomic_DNA"/>
</dbReference>
<dbReference type="InterPro" id="IPR038765">
    <property type="entry name" value="Papain-like_cys_pep_sf"/>
</dbReference>
<gene>
    <name evidence="1" type="ORF">GCM10009768_01690</name>
</gene>
<comment type="caution">
    <text evidence="1">The sequence shown here is derived from an EMBL/GenBank/DDBJ whole genome shotgun (WGS) entry which is preliminary data.</text>
</comment>
<organism evidence="1 2">
    <name type="scientific">Leucobacter iarius</name>
    <dbReference type="NCBI Taxonomy" id="333963"/>
    <lineage>
        <taxon>Bacteria</taxon>
        <taxon>Bacillati</taxon>
        <taxon>Actinomycetota</taxon>
        <taxon>Actinomycetes</taxon>
        <taxon>Micrococcales</taxon>
        <taxon>Microbacteriaceae</taxon>
        <taxon>Leucobacter</taxon>
    </lineage>
</organism>
<dbReference type="RefSeq" id="WP_344028077.1">
    <property type="nucleotide sequence ID" value="NZ_BAAAOB010000001.1"/>
</dbReference>
<dbReference type="Gene3D" id="3.90.1720.10">
    <property type="entry name" value="endopeptidase domain like (from Nostoc punctiforme)"/>
    <property type="match status" value="1"/>
</dbReference>
<dbReference type="Proteomes" id="UP001500851">
    <property type="component" value="Unassembled WGS sequence"/>
</dbReference>
<evidence type="ECO:0000313" key="2">
    <source>
        <dbReference type="Proteomes" id="UP001500851"/>
    </source>
</evidence>
<evidence type="ECO:0000313" key="1">
    <source>
        <dbReference type="EMBL" id="GAA1776845.1"/>
    </source>
</evidence>
<proteinExistence type="predicted"/>
<protein>
    <recommendedName>
        <fullName evidence="3">CHAP domain-containing protein</fullName>
    </recommendedName>
</protein>
<accession>A0ABP4XEA5</accession>
<reference evidence="2" key="1">
    <citation type="journal article" date="2019" name="Int. J. Syst. Evol. Microbiol.">
        <title>The Global Catalogue of Microorganisms (GCM) 10K type strain sequencing project: providing services to taxonomists for standard genome sequencing and annotation.</title>
        <authorList>
            <consortium name="The Broad Institute Genomics Platform"/>
            <consortium name="The Broad Institute Genome Sequencing Center for Infectious Disease"/>
            <person name="Wu L."/>
            <person name="Ma J."/>
        </authorList>
    </citation>
    <scope>NUCLEOTIDE SEQUENCE [LARGE SCALE GENOMIC DNA]</scope>
    <source>
        <strain evidence="2">JCM 14736</strain>
    </source>
</reference>
<name>A0ABP4XEA5_9MICO</name>
<keyword evidence="2" id="KW-1185">Reference proteome</keyword>